<evidence type="ECO:0000256" key="2">
    <source>
        <dbReference type="ARBA" id="ARBA00010131"/>
    </source>
</evidence>
<dbReference type="GO" id="GO:0012505">
    <property type="term" value="C:endomembrane system"/>
    <property type="evidence" value="ECO:0007669"/>
    <property type="project" value="TreeGrafter"/>
</dbReference>
<comment type="subcellular location">
    <subcellularLocation>
        <location evidence="1">Membrane</location>
    </subcellularLocation>
</comment>
<dbReference type="GO" id="GO:0016020">
    <property type="term" value="C:membrane"/>
    <property type="evidence" value="ECO:0007669"/>
    <property type="project" value="UniProtKB-SubCell"/>
</dbReference>
<keyword evidence="3" id="KW-0812">Transmembrane</keyword>
<accession>A0A0P4WJT0</accession>
<evidence type="ECO:0000313" key="7">
    <source>
        <dbReference type="EMBL" id="JAI67334.1"/>
    </source>
</evidence>
<evidence type="ECO:0000256" key="3">
    <source>
        <dbReference type="ARBA" id="ARBA00022692"/>
    </source>
</evidence>
<dbReference type="Pfam" id="PF14778">
    <property type="entry name" value="ODR4-like"/>
    <property type="match status" value="1"/>
</dbReference>
<feature type="compositionally biased region" description="Acidic residues" evidence="6">
    <location>
        <begin position="53"/>
        <end position="64"/>
    </location>
</feature>
<reference evidence="7" key="1">
    <citation type="submission" date="2015-09" db="EMBL/GenBank/DDBJ databases">
        <title>Scylla olivacea transcriptome.</title>
        <authorList>
            <person name="Ikhwanuddin M."/>
        </authorList>
    </citation>
    <scope>NUCLEOTIDE SEQUENCE</scope>
</reference>
<keyword evidence="4" id="KW-1133">Transmembrane helix</keyword>
<protein>
    <recommendedName>
        <fullName evidence="8">Protein odr-4 homolog</fullName>
    </recommendedName>
</protein>
<dbReference type="AlphaFoldDB" id="A0A0P4WJT0"/>
<evidence type="ECO:0000256" key="4">
    <source>
        <dbReference type="ARBA" id="ARBA00022989"/>
    </source>
</evidence>
<proteinExistence type="inferred from homology"/>
<feature type="compositionally biased region" description="Basic and acidic residues" evidence="6">
    <location>
        <begin position="68"/>
        <end position="77"/>
    </location>
</feature>
<dbReference type="GO" id="GO:0008104">
    <property type="term" value="P:intracellular protein localization"/>
    <property type="evidence" value="ECO:0007669"/>
    <property type="project" value="TreeGrafter"/>
</dbReference>
<evidence type="ECO:0000256" key="6">
    <source>
        <dbReference type="SAM" id="MobiDB-lite"/>
    </source>
</evidence>
<sequence>MGVMGRVVAADDNLQDKLTALAKGCSFQIGLLIGQNTSEKDIIVHLAPTPVPDEGDLSSEEEEAVPSPRHEANKPKFPDSIPKVVESTVSQHARQVVRMLPGGLDIIGVYVVTPLADFTTSTSQSKLRSILAATHKTTSRILLETAETRTEKVILHVCTQSFKIVCKTLDISATASSTQENADLKFQRGGSKWQQLSYAYNISLNFWLPKDKPSQSLYKTIISLIKPWAKSVTQSLILIDSELPDDEELLDSTVEEKPAKKKGGNRGLMEFVPPKAYKVEILDPCIPVLPSNGLTDMSGSIRLSGTLAGLAFVHSKATVGEARAAVLVDLVRSVVSRWEMHCDSLVEEPPSHLIGPIIHEPPRRVFLEGGGLPVSLCDYLFPGDSCADACQSAKELLGLKIRKEHVDDSQETLADASEVMCSGDISVGGAEELESQGASREGPCSSTQLLLVLAVAAVGVGVSFVSLQGSQVLT</sequence>
<dbReference type="PANTHER" id="PTHR33966:SF1">
    <property type="entry name" value="PROTEIN ODR-4 HOMOLOG"/>
    <property type="match status" value="1"/>
</dbReference>
<evidence type="ECO:0000256" key="5">
    <source>
        <dbReference type="ARBA" id="ARBA00023136"/>
    </source>
</evidence>
<name>A0A0P4WJT0_SCYOL</name>
<organism evidence="7">
    <name type="scientific">Scylla olivacea</name>
    <name type="common">Orange mud crab</name>
    <name type="synonym">Cancer olivacea</name>
    <dbReference type="NCBI Taxonomy" id="85551"/>
    <lineage>
        <taxon>Eukaryota</taxon>
        <taxon>Metazoa</taxon>
        <taxon>Ecdysozoa</taxon>
        <taxon>Arthropoda</taxon>
        <taxon>Crustacea</taxon>
        <taxon>Multicrustacea</taxon>
        <taxon>Malacostraca</taxon>
        <taxon>Eumalacostraca</taxon>
        <taxon>Eucarida</taxon>
        <taxon>Decapoda</taxon>
        <taxon>Pleocyemata</taxon>
        <taxon>Brachyura</taxon>
        <taxon>Eubrachyura</taxon>
        <taxon>Portunoidea</taxon>
        <taxon>Portunidae</taxon>
        <taxon>Portuninae</taxon>
        <taxon>Scylla</taxon>
    </lineage>
</organism>
<dbReference type="PANTHER" id="PTHR33966">
    <property type="entry name" value="PROTEIN ODR-4 HOMOLOG"/>
    <property type="match status" value="1"/>
</dbReference>
<dbReference type="EMBL" id="GDRN01036627">
    <property type="protein sequence ID" value="JAI67334.1"/>
    <property type="molecule type" value="Transcribed_RNA"/>
</dbReference>
<evidence type="ECO:0000256" key="1">
    <source>
        <dbReference type="ARBA" id="ARBA00004370"/>
    </source>
</evidence>
<dbReference type="InterPro" id="IPR029454">
    <property type="entry name" value="ODR-4-like"/>
</dbReference>
<comment type="similarity">
    <text evidence="2">Belongs to the ODR-4 family.</text>
</comment>
<keyword evidence="5" id="KW-0472">Membrane</keyword>
<evidence type="ECO:0008006" key="8">
    <source>
        <dbReference type="Google" id="ProtNLM"/>
    </source>
</evidence>
<feature type="region of interest" description="Disordered" evidence="6">
    <location>
        <begin position="48"/>
        <end position="80"/>
    </location>
</feature>